<reference evidence="3" key="1">
    <citation type="journal article" date="2019" name="Int. J. Syst. Evol. Microbiol.">
        <title>The Global Catalogue of Microorganisms (GCM) 10K type strain sequencing project: providing services to taxonomists for standard genome sequencing and annotation.</title>
        <authorList>
            <consortium name="The Broad Institute Genomics Platform"/>
            <consortium name="The Broad Institute Genome Sequencing Center for Infectious Disease"/>
            <person name="Wu L."/>
            <person name="Ma J."/>
        </authorList>
    </citation>
    <scope>NUCLEOTIDE SEQUENCE [LARGE SCALE GENOMIC DNA]</scope>
    <source>
        <strain evidence="3">CCM 7950</strain>
    </source>
</reference>
<evidence type="ECO:0000313" key="2">
    <source>
        <dbReference type="EMBL" id="MFD1805210.1"/>
    </source>
</evidence>
<feature type="transmembrane region" description="Helical" evidence="1">
    <location>
        <begin position="133"/>
        <end position="150"/>
    </location>
</feature>
<protein>
    <recommendedName>
        <fullName evidence="4">Transmembrane protein</fullName>
    </recommendedName>
</protein>
<gene>
    <name evidence="2" type="ORF">ACFSAV_02265</name>
</gene>
<feature type="transmembrane region" description="Helical" evidence="1">
    <location>
        <begin position="20"/>
        <end position="40"/>
    </location>
</feature>
<keyword evidence="1" id="KW-0812">Transmembrane</keyword>
<keyword evidence="1" id="KW-1133">Transmembrane helix</keyword>
<keyword evidence="1" id="KW-0472">Membrane</keyword>
<evidence type="ECO:0000313" key="3">
    <source>
        <dbReference type="Proteomes" id="UP001597420"/>
    </source>
</evidence>
<evidence type="ECO:0008006" key="4">
    <source>
        <dbReference type="Google" id="ProtNLM"/>
    </source>
</evidence>
<feature type="transmembrane region" description="Helical" evidence="1">
    <location>
        <begin position="60"/>
        <end position="88"/>
    </location>
</feature>
<organism evidence="2 3">
    <name type="scientific">Pasteurella oralis</name>
    <dbReference type="NCBI Taxonomy" id="1071947"/>
    <lineage>
        <taxon>Bacteria</taxon>
        <taxon>Pseudomonadati</taxon>
        <taxon>Pseudomonadota</taxon>
        <taxon>Gammaproteobacteria</taxon>
        <taxon>Pasteurellales</taxon>
        <taxon>Pasteurellaceae</taxon>
        <taxon>Pasteurella</taxon>
    </lineage>
</organism>
<proteinExistence type="predicted"/>
<keyword evidence="3" id="KW-1185">Reference proteome</keyword>
<name>A0ABW4NRG0_9PAST</name>
<feature type="transmembrane region" description="Helical" evidence="1">
    <location>
        <begin position="100"/>
        <end position="127"/>
    </location>
</feature>
<dbReference type="EMBL" id="JBHUFP010000004">
    <property type="protein sequence ID" value="MFD1805210.1"/>
    <property type="molecule type" value="Genomic_DNA"/>
</dbReference>
<accession>A0ABW4NRG0</accession>
<evidence type="ECO:0000256" key="1">
    <source>
        <dbReference type="SAM" id="Phobius"/>
    </source>
</evidence>
<dbReference type="RefSeq" id="WP_379095729.1">
    <property type="nucleotide sequence ID" value="NZ_JBHUFP010000004.1"/>
</dbReference>
<sequence>MDNKQINTKQYLLKITKNALLGILSVIIAILAIAFVVTILEQREIAMREMQGISDNRMLPAYMMIFIMGIIYLINSIIIMIPSIIFIIYRKLTKNWKNIFYALIIYIITLLLFFKFVLPFIGIFLFIYYFSSYALYIHIAIALIIFWFMLPKLNDF</sequence>
<dbReference type="Proteomes" id="UP001597420">
    <property type="component" value="Unassembled WGS sequence"/>
</dbReference>
<comment type="caution">
    <text evidence="2">The sequence shown here is derived from an EMBL/GenBank/DDBJ whole genome shotgun (WGS) entry which is preliminary data.</text>
</comment>